<dbReference type="Proteomes" id="UP000226592">
    <property type="component" value="Unassembled WGS sequence"/>
</dbReference>
<protein>
    <submittedName>
        <fullName evidence="2">Class IV adenylate cyclase</fullName>
    </submittedName>
</protein>
<proteinExistence type="predicted"/>
<accession>A0A2D6M078</accession>
<feature type="domain" description="CYTH" evidence="1">
    <location>
        <begin position="4"/>
        <end position="174"/>
    </location>
</feature>
<evidence type="ECO:0000259" key="1">
    <source>
        <dbReference type="PROSITE" id="PS51707"/>
    </source>
</evidence>
<name>A0A2D6M078_9ARCH</name>
<dbReference type="SMART" id="SM01118">
    <property type="entry name" value="CYTH"/>
    <property type="match status" value="1"/>
</dbReference>
<dbReference type="InterPro" id="IPR023577">
    <property type="entry name" value="CYTH_domain"/>
</dbReference>
<dbReference type="CDD" id="cd07890">
    <property type="entry name" value="CYTH-like_AC_IV-like"/>
    <property type="match status" value="1"/>
</dbReference>
<evidence type="ECO:0000313" key="2">
    <source>
        <dbReference type="EMBL" id="MAG21830.1"/>
    </source>
</evidence>
<dbReference type="PROSITE" id="PS51707">
    <property type="entry name" value="CYTH"/>
    <property type="match status" value="1"/>
</dbReference>
<dbReference type="InterPro" id="IPR008173">
    <property type="entry name" value="Adenylyl_cyclase_CyaB"/>
</dbReference>
<organism evidence="2 3">
    <name type="scientific">Candidatus Iainarchaeum sp</name>
    <dbReference type="NCBI Taxonomy" id="3101447"/>
    <lineage>
        <taxon>Archaea</taxon>
        <taxon>Candidatus Iainarchaeota</taxon>
        <taxon>Candidatus Iainarchaeia</taxon>
        <taxon>Candidatus Iainarchaeales</taxon>
        <taxon>Candidatus Iainarchaeaceae</taxon>
        <taxon>Candidatus Iainarchaeum</taxon>
    </lineage>
</organism>
<dbReference type="EMBL" id="NZBU01000002">
    <property type="protein sequence ID" value="MAG21830.1"/>
    <property type="molecule type" value="Genomic_DNA"/>
</dbReference>
<dbReference type="NCBIfam" id="TIGR00318">
    <property type="entry name" value="cyaB"/>
    <property type="match status" value="1"/>
</dbReference>
<gene>
    <name evidence="2" type="primary">cyaB</name>
    <name evidence="2" type="ORF">CL943_00800</name>
</gene>
<sequence>MVELREIEAKVLEVNLKKVEADLRALGAKKAFDGTLHAIYFDFPNKSLQKNKIAFRLRSDGKKNILCIKSKPVKGKVKSLDEREVQVKDFKKAQAVIKSLGFVEKLNIKKKRKSFKLGRARIELERIKGIPDFIEIEAPSQQRVVAVAKKLGFSEKSLVPWNTFKLLKYYNKKV</sequence>
<comment type="caution">
    <text evidence="2">The sequence shown here is derived from an EMBL/GenBank/DDBJ whole genome shotgun (WGS) entry which is preliminary data.</text>
</comment>
<dbReference type="PANTHER" id="PTHR21028">
    <property type="entry name" value="SI:CH211-156B7.4"/>
    <property type="match status" value="1"/>
</dbReference>
<dbReference type="InterPro" id="IPR033469">
    <property type="entry name" value="CYTH-like_dom_sf"/>
</dbReference>
<dbReference type="Gene3D" id="2.40.320.10">
    <property type="entry name" value="Hypothetical Protein Pfu-838710-001"/>
    <property type="match status" value="1"/>
</dbReference>
<dbReference type="AlphaFoldDB" id="A0A2D6M078"/>
<dbReference type="SUPFAM" id="SSF55154">
    <property type="entry name" value="CYTH-like phosphatases"/>
    <property type="match status" value="1"/>
</dbReference>
<reference evidence="3" key="1">
    <citation type="submission" date="2017-09" db="EMBL/GenBank/DDBJ databases">
        <title>The Reconstruction of 2,631 Draft Metagenome-Assembled Genomes from the Global Oceans.</title>
        <authorList>
            <person name="Tully B.J."/>
            <person name="Graham E.D."/>
            <person name="Heidelberg J.F."/>
        </authorList>
    </citation>
    <scope>NUCLEOTIDE SEQUENCE [LARGE SCALE GENOMIC DNA]</scope>
</reference>
<dbReference type="PANTHER" id="PTHR21028:SF2">
    <property type="entry name" value="CYTH DOMAIN-CONTAINING PROTEIN"/>
    <property type="match status" value="1"/>
</dbReference>
<evidence type="ECO:0000313" key="3">
    <source>
        <dbReference type="Proteomes" id="UP000226592"/>
    </source>
</evidence>
<dbReference type="Pfam" id="PF01928">
    <property type="entry name" value="CYTH"/>
    <property type="match status" value="1"/>
</dbReference>